<keyword evidence="4" id="KW-0378">Hydrolase</keyword>
<dbReference type="RefSeq" id="WP_182614867.1">
    <property type="nucleotide sequence ID" value="NZ_BAAATF010000005.1"/>
</dbReference>
<feature type="active site" description="Charge relay system" evidence="1">
    <location>
        <position position="271"/>
    </location>
</feature>
<dbReference type="EMBL" id="JACGWV010000001">
    <property type="protein sequence ID" value="MBA8807260.1"/>
    <property type="molecule type" value="Genomic_DNA"/>
</dbReference>
<gene>
    <name evidence="4" type="ORF">FHX71_001202</name>
</gene>
<dbReference type="GO" id="GO:0005976">
    <property type="term" value="P:polysaccharide metabolic process"/>
    <property type="evidence" value="ECO:0007669"/>
    <property type="project" value="TreeGrafter"/>
</dbReference>
<dbReference type="PANTHER" id="PTHR40111">
    <property type="entry name" value="CEPHALOSPORIN-C DEACETYLASE"/>
    <property type="match status" value="1"/>
</dbReference>
<accession>A0A7W3J6S9</accession>
<comment type="caution">
    <text evidence="4">The sequence shown here is derived from an EMBL/GenBank/DDBJ whole genome shotgun (WGS) entry which is preliminary data.</text>
</comment>
<organism evidence="4 5">
    <name type="scientific">Promicromonospora sukumoe</name>
    <dbReference type="NCBI Taxonomy" id="88382"/>
    <lineage>
        <taxon>Bacteria</taxon>
        <taxon>Bacillati</taxon>
        <taxon>Actinomycetota</taxon>
        <taxon>Actinomycetes</taxon>
        <taxon>Micrococcales</taxon>
        <taxon>Promicromonosporaceae</taxon>
        <taxon>Promicromonospora</taxon>
    </lineage>
</organism>
<evidence type="ECO:0000259" key="3">
    <source>
        <dbReference type="Pfam" id="PF05448"/>
    </source>
</evidence>
<reference evidence="4 5" key="1">
    <citation type="submission" date="2020-07" db="EMBL/GenBank/DDBJ databases">
        <title>Sequencing the genomes of 1000 actinobacteria strains.</title>
        <authorList>
            <person name="Klenk H.-P."/>
        </authorList>
    </citation>
    <scope>NUCLEOTIDE SEQUENCE [LARGE SCALE GENOMIC DNA]</scope>
    <source>
        <strain evidence="4 5">DSM 44121</strain>
    </source>
</reference>
<evidence type="ECO:0000313" key="4">
    <source>
        <dbReference type="EMBL" id="MBA8807260.1"/>
    </source>
</evidence>
<feature type="active site" description="Charge relay system" evidence="1">
    <location>
        <position position="300"/>
    </location>
</feature>
<evidence type="ECO:0000256" key="1">
    <source>
        <dbReference type="PIRSR" id="PIRSR639069-1"/>
    </source>
</evidence>
<feature type="binding site" evidence="2">
    <location>
        <position position="97"/>
    </location>
    <ligand>
        <name>substrate</name>
    </ligand>
</feature>
<protein>
    <submittedName>
        <fullName evidence="4">Cephalosporin-C deacetylase</fullName>
        <ecNumber evidence="4">3.1.1.41</ecNumber>
    </submittedName>
</protein>
<feature type="domain" description="Acetyl xylan esterase" evidence="3">
    <location>
        <begin position="10"/>
        <end position="308"/>
    </location>
</feature>
<dbReference type="InterPro" id="IPR008391">
    <property type="entry name" value="AXE1_dom"/>
</dbReference>
<evidence type="ECO:0000313" key="5">
    <source>
        <dbReference type="Proteomes" id="UP000540568"/>
    </source>
</evidence>
<evidence type="ECO:0000256" key="2">
    <source>
        <dbReference type="PIRSR" id="PIRSR639069-2"/>
    </source>
</evidence>
<dbReference type="InterPro" id="IPR029058">
    <property type="entry name" value="AB_hydrolase_fold"/>
</dbReference>
<dbReference type="SUPFAM" id="SSF53474">
    <property type="entry name" value="alpha/beta-Hydrolases"/>
    <property type="match status" value="1"/>
</dbReference>
<dbReference type="Pfam" id="PF05448">
    <property type="entry name" value="AXE1"/>
    <property type="match status" value="1"/>
</dbReference>
<dbReference type="GO" id="GO:0047739">
    <property type="term" value="F:cephalosporin-C deacetylase activity"/>
    <property type="evidence" value="ECO:0007669"/>
    <property type="project" value="UniProtKB-EC"/>
</dbReference>
<feature type="active site" description="Nucleophile" evidence="1">
    <location>
        <position position="185"/>
    </location>
</feature>
<name>A0A7W3J6S9_9MICO</name>
<dbReference type="PANTHER" id="PTHR40111:SF1">
    <property type="entry name" value="CEPHALOSPORIN-C DEACETYLASE"/>
    <property type="match status" value="1"/>
</dbReference>
<sequence>MSSQDPREAALRAYRSTQELPDDFADFWRDTLAEARRFDTPPSAVPVETPLTAIEVLDVTFPGFGGDPVRGWLRLPRHRDELHGAGLLPAVVHFTGYGAGRGHAIDDLTWAAAGYAHLVMDTRGQGDGSTPDGPWGDSTGYLTRGLADPAGYYYRRVLTDAARAVDAVRLLPGVDPARVAVLGNSQGAGIALAAGYLADDVAAVLAQAPFLADLPGALALSAQGPYRELADLLARDRPRRERALSTLRYFDVVNFARLAHAPAWFSCGLDDDITPPETVFAAHNEYAAQHDITVWPSNGHDAGGSLDRQGALDVLGRVLQAAVGPTNPNRTHPVP</sequence>
<dbReference type="Proteomes" id="UP000540568">
    <property type="component" value="Unassembled WGS sequence"/>
</dbReference>
<dbReference type="Gene3D" id="3.40.50.1820">
    <property type="entry name" value="alpha/beta hydrolase"/>
    <property type="match status" value="1"/>
</dbReference>
<dbReference type="EC" id="3.1.1.41" evidence="4"/>
<proteinExistence type="predicted"/>
<keyword evidence="5" id="KW-1185">Reference proteome</keyword>
<dbReference type="AlphaFoldDB" id="A0A7W3J6S9"/>
<dbReference type="InterPro" id="IPR039069">
    <property type="entry name" value="CE7"/>
</dbReference>